<evidence type="ECO:0000256" key="6">
    <source>
        <dbReference type="SAM" id="Phobius"/>
    </source>
</evidence>
<feature type="transmembrane region" description="Helical" evidence="6">
    <location>
        <begin position="46"/>
        <end position="71"/>
    </location>
</feature>
<dbReference type="GO" id="GO:0016020">
    <property type="term" value="C:membrane"/>
    <property type="evidence" value="ECO:0007669"/>
    <property type="project" value="UniProtKB-SubCell"/>
</dbReference>
<dbReference type="InterPro" id="IPR036259">
    <property type="entry name" value="MFS_trans_sf"/>
</dbReference>
<keyword evidence="2" id="KW-0813">Transport</keyword>
<evidence type="ECO:0000256" key="2">
    <source>
        <dbReference type="ARBA" id="ARBA00022448"/>
    </source>
</evidence>
<dbReference type="EMBL" id="HBIU01014002">
    <property type="protein sequence ID" value="CAE0627794.1"/>
    <property type="molecule type" value="Transcribed_RNA"/>
</dbReference>
<protein>
    <recommendedName>
        <fullName evidence="8">Major facilitator superfamily (MFS) profile domain-containing protein</fullName>
    </recommendedName>
</protein>
<dbReference type="Pfam" id="PF07690">
    <property type="entry name" value="MFS_1"/>
    <property type="match status" value="1"/>
</dbReference>
<feature type="transmembrane region" description="Helical" evidence="6">
    <location>
        <begin position="421"/>
        <end position="447"/>
    </location>
</feature>
<dbReference type="AlphaFoldDB" id="A0A7S3XNU3"/>
<dbReference type="Gene3D" id="1.20.1250.20">
    <property type="entry name" value="MFS general substrate transporter like domains"/>
    <property type="match status" value="1"/>
</dbReference>
<keyword evidence="3 6" id="KW-0812">Transmembrane</keyword>
<keyword evidence="4 6" id="KW-1133">Transmembrane helix</keyword>
<evidence type="ECO:0000313" key="7">
    <source>
        <dbReference type="EMBL" id="CAE0627794.1"/>
    </source>
</evidence>
<dbReference type="PANTHER" id="PTHR19432:SF35">
    <property type="entry name" value="SOLUTE CARRIER FAMILY 45 MEMBER 3 ISOFORM X1"/>
    <property type="match status" value="1"/>
</dbReference>
<feature type="transmembrane region" description="Helical" evidence="6">
    <location>
        <begin position="334"/>
        <end position="354"/>
    </location>
</feature>
<gene>
    <name evidence="7" type="ORF">HAKA00212_LOCUS6473</name>
</gene>
<feature type="transmembrane region" description="Helical" evidence="6">
    <location>
        <begin position="199"/>
        <end position="221"/>
    </location>
</feature>
<keyword evidence="5 6" id="KW-0472">Membrane</keyword>
<evidence type="ECO:0000256" key="3">
    <source>
        <dbReference type="ARBA" id="ARBA00022692"/>
    </source>
</evidence>
<name>A0A7S3XNU3_HETAK</name>
<feature type="transmembrane region" description="Helical" evidence="6">
    <location>
        <begin position="152"/>
        <end position="178"/>
    </location>
</feature>
<evidence type="ECO:0000256" key="1">
    <source>
        <dbReference type="ARBA" id="ARBA00004141"/>
    </source>
</evidence>
<feature type="transmembrane region" description="Helical" evidence="6">
    <location>
        <begin position="285"/>
        <end position="306"/>
    </location>
</feature>
<dbReference type="InterPro" id="IPR011701">
    <property type="entry name" value="MFS"/>
</dbReference>
<dbReference type="PANTHER" id="PTHR19432">
    <property type="entry name" value="SUGAR TRANSPORTER"/>
    <property type="match status" value="1"/>
</dbReference>
<organism evidence="7">
    <name type="scientific">Heterosigma akashiwo</name>
    <name type="common">Chromophytic alga</name>
    <name type="synonym">Heterosigma carterae</name>
    <dbReference type="NCBI Taxonomy" id="2829"/>
    <lineage>
        <taxon>Eukaryota</taxon>
        <taxon>Sar</taxon>
        <taxon>Stramenopiles</taxon>
        <taxon>Ochrophyta</taxon>
        <taxon>Raphidophyceae</taxon>
        <taxon>Chattonellales</taxon>
        <taxon>Chattonellaceae</taxon>
        <taxon>Heterosigma</taxon>
    </lineage>
</organism>
<sequence length="530" mass="57062">MAGDIQPQGDDPTPSDILEDQKCGDVSHFFRQFKRLYLVYRNHPEAYWPTVGFFGVQMCWAVQITYVSSYLITLGMTNETVGFAWLAGPLSGIIVQPIVGLWSDHSESKWGRRRPYIIFGTVCSVIGLLGFSNAEAFGYWLGDSGGSHPAGLVLAIFFFFFMDFAINYAMGPMVALLADTASTEVYPYGQAWFAAHNGLGKTVGYALGSISLTSLAAFAWLGSNLRALFLLAAVGTAAASALMALKTPEVPHRRPGGAPRPAAREVLAEIWAGLTQLPLPIHRAFVVQCFSYFAWDTTFIYVATWMGETVYGGGSDSSDSDYGAYEDGVEAASLGYMGMAIISVLWAMVLPMLGRLLGVRLLWALNLLLFALILVLFATVRTGQRAYAVFLVTLLGFPLAGTYQIPWAIVTVVAEETPEKVALLTTIFNMSQCFPEIIVSLIGGSWIDLCGEWLGSIFLLGAAGALGAAALCYTVVQPPNLYDRKSVVPVARGPTRTLSGEVTEGAPLGQAVEAGGARNQEGDSLTLNLL</sequence>
<dbReference type="SUPFAM" id="SSF103473">
    <property type="entry name" value="MFS general substrate transporter"/>
    <property type="match status" value="1"/>
</dbReference>
<feature type="transmembrane region" description="Helical" evidence="6">
    <location>
        <begin position="227"/>
        <end position="245"/>
    </location>
</feature>
<evidence type="ECO:0000256" key="4">
    <source>
        <dbReference type="ARBA" id="ARBA00022989"/>
    </source>
</evidence>
<evidence type="ECO:0008006" key="8">
    <source>
        <dbReference type="Google" id="ProtNLM"/>
    </source>
</evidence>
<accession>A0A7S3XNU3</accession>
<feature type="transmembrane region" description="Helical" evidence="6">
    <location>
        <begin position="361"/>
        <end position="380"/>
    </location>
</feature>
<feature type="transmembrane region" description="Helical" evidence="6">
    <location>
        <begin position="386"/>
        <end position="409"/>
    </location>
</feature>
<proteinExistence type="predicted"/>
<comment type="subcellular location">
    <subcellularLocation>
        <location evidence="1">Membrane</location>
        <topology evidence="1">Multi-pass membrane protein</topology>
    </subcellularLocation>
</comment>
<dbReference type="GO" id="GO:0008506">
    <property type="term" value="F:sucrose:proton symporter activity"/>
    <property type="evidence" value="ECO:0007669"/>
    <property type="project" value="TreeGrafter"/>
</dbReference>
<feature type="transmembrane region" description="Helical" evidence="6">
    <location>
        <begin position="453"/>
        <end position="476"/>
    </location>
</feature>
<feature type="transmembrane region" description="Helical" evidence="6">
    <location>
        <begin position="83"/>
        <end position="103"/>
    </location>
</feature>
<reference evidence="7" key="1">
    <citation type="submission" date="2021-01" db="EMBL/GenBank/DDBJ databases">
        <authorList>
            <person name="Corre E."/>
            <person name="Pelletier E."/>
            <person name="Niang G."/>
            <person name="Scheremetjew M."/>
            <person name="Finn R."/>
            <person name="Kale V."/>
            <person name="Holt S."/>
            <person name="Cochrane G."/>
            <person name="Meng A."/>
            <person name="Brown T."/>
            <person name="Cohen L."/>
        </authorList>
    </citation>
    <scope>NUCLEOTIDE SEQUENCE</scope>
    <source>
        <strain evidence="7">CCMP3107</strain>
    </source>
</reference>
<evidence type="ECO:0000256" key="5">
    <source>
        <dbReference type="ARBA" id="ARBA00023136"/>
    </source>
</evidence>
<feature type="transmembrane region" description="Helical" evidence="6">
    <location>
        <begin position="115"/>
        <end position="132"/>
    </location>
</feature>